<dbReference type="InterPro" id="IPR036097">
    <property type="entry name" value="HisK_dim/P_sf"/>
</dbReference>
<dbReference type="InterPro" id="IPR001789">
    <property type="entry name" value="Sig_transdc_resp-reg_receiver"/>
</dbReference>
<proteinExistence type="predicted"/>
<dbReference type="PROSITE" id="PS50110">
    <property type="entry name" value="RESPONSE_REGULATORY"/>
    <property type="match status" value="2"/>
</dbReference>
<dbReference type="InterPro" id="IPR005467">
    <property type="entry name" value="His_kinase_dom"/>
</dbReference>
<dbReference type="PANTHER" id="PTHR43065">
    <property type="entry name" value="SENSOR HISTIDINE KINASE"/>
    <property type="match status" value="1"/>
</dbReference>
<evidence type="ECO:0000256" key="5">
    <source>
        <dbReference type="ARBA" id="ARBA00022679"/>
    </source>
</evidence>
<keyword evidence="9" id="KW-0902">Two-component regulatory system</keyword>
<dbReference type="Gene3D" id="1.10.287.130">
    <property type="match status" value="1"/>
</dbReference>
<feature type="modified residue" description="4-aspartylphosphate" evidence="10">
    <location>
        <position position="56"/>
    </location>
</feature>
<dbReference type="InterPro" id="IPR036890">
    <property type="entry name" value="HATPase_C_sf"/>
</dbReference>
<name>A0ABT9N1T0_9ACTN</name>
<comment type="catalytic activity">
    <reaction evidence="1">
        <text>ATP + protein L-histidine = ADP + protein N-phospho-L-histidine.</text>
        <dbReference type="EC" id="2.7.13.3"/>
    </reaction>
</comment>
<dbReference type="Pfam" id="PF00072">
    <property type="entry name" value="Response_reg"/>
    <property type="match status" value="2"/>
</dbReference>
<accession>A0ABT9N1T0</accession>
<dbReference type="CDD" id="cd00130">
    <property type="entry name" value="PAS"/>
    <property type="match status" value="1"/>
</dbReference>
<dbReference type="Gene3D" id="3.30.565.10">
    <property type="entry name" value="Histidine kinase-like ATPase, C-terminal domain"/>
    <property type="match status" value="1"/>
</dbReference>
<sequence>MAATRVLLIEDSEDDALLVTGRLRRSGLDIEYERVETAEGMTQALRDSPPEIIISDNSMPSFDARAALALLHATGLDIPFIVVSGQIGEESAAALMRAGAHDFVLKDNLTRLAPAVQRELTEVQERRKRRRAEAALRSTEDRFRLVAEHLKDVVFRYRLGATPRLEYISSAATALTGHSPEQLQSDVELLFAAVDPADRDVLLRSWQSPPEQPLTVRWRLPDGSPAWIEQRLVLVLVDDAAVGEGVLRDITEQVLDARRREELEHQLHQAERLDSLGQLAGGIAHDFNNLLGVISGYVRFVLDDLGEDHPSRQDIENIDHAAGRAAALTRQLLIFSRLQPSQPEVVDLNAVVAEIERLLRRTIGEDIDFRIEVRPTLPPVFIDRSRLEQIVMNLVVNARAAMPGGGRLTLATGTDDDRHVCLTVSDTGCGMTEEVKRRAFEPFFTTRGRGQGSGLGLSTVYGAVTEASGSIVLDSRVGEGTSITVRLPAAVHSAAAQPSGDDDESDLRGDGERILIVEDDDGIRQIACRILSGAGYSVLDTAIRSQALELVRDTGQAFDLLLSDVVMPGMPVTEFLDAVRDARPSMPILLMSGYTADQTANSRPLPDSIPLVTKPFKLATLLRRVKGVLETHRVHTSARR</sequence>
<dbReference type="Proteomes" id="UP001240984">
    <property type="component" value="Unassembled WGS sequence"/>
</dbReference>
<dbReference type="RefSeq" id="WP_306835026.1">
    <property type="nucleotide sequence ID" value="NZ_JAUSRA010000001.1"/>
</dbReference>
<dbReference type="Gene3D" id="3.40.50.2300">
    <property type="match status" value="2"/>
</dbReference>
<evidence type="ECO:0000313" key="14">
    <source>
        <dbReference type="EMBL" id="MDP9797644.1"/>
    </source>
</evidence>
<dbReference type="SUPFAM" id="SSF52172">
    <property type="entry name" value="CheY-like"/>
    <property type="match status" value="2"/>
</dbReference>
<dbReference type="SMART" id="SM00388">
    <property type="entry name" value="HisKA"/>
    <property type="match status" value="1"/>
</dbReference>
<dbReference type="Gene3D" id="3.30.450.20">
    <property type="entry name" value="PAS domain"/>
    <property type="match status" value="1"/>
</dbReference>
<evidence type="ECO:0000256" key="6">
    <source>
        <dbReference type="ARBA" id="ARBA00022741"/>
    </source>
</evidence>
<dbReference type="SUPFAM" id="SSF55785">
    <property type="entry name" value="PYP-like sensor domain (PAS domain)"/>
    <property type="match status" value="1"/>
</dbReference>
<evidence type="ECO:0000259" key="11">
    <source>
        <dbReference type="PROSITE" id="PS50109"/>
    </source>
</evidence>
<feature type="domain" description="Response regulatory" evidence="12">
    <location>
        <begin position="513"/>
        <end position="629"/>
    </location>
</feature>
<evidence type="ECO:0000313" key="15">
    <source>
        <dbReference type="Proteomes" id="UP001240984"/>
    </source>
</evidence>
<dbReference type="SUPFAM" id="SSF47384">
    <property type="entry name" value="Homodimeric domain of signal transducing histidine kinase"/>
    <property type="match status" value="1"/>
</dbReference>
<gene>
    <name evidence="14" type="ORF">J2S43_006156</name>
</gene>
<evidence type="ECO:0000256" key="7">
    <source>
        <dbReference type="ARBA" id="ARBA00022777"/>
    </source>
</evidence>
<dbReference type="PROSITE" id="PS50112">
    <property type="entry name" value="PAS"/>
    <property type="match status" value="1"/>
</dbReference>
<evidence type="ECO:0000256" key="2">
    <source>
        <dbReference type="ARBA" id="ARBA00004236"/>
    </source>
</evidence>
<dbReference type="SMART" id="SM00448">
    <property type="entry name" value="REC"/>
    <property type="match status" value="2"/>
</dbReference>
<dbReference type="SMART" id="SM00387">
    <property type="entry name" value="HATPase_c"/>
    <property type="match status" value="1"/>
</dbReference>
<evidence type="ECO:0000256" key="9">
    <source>
        <dbReference type="ARBA" id="ARBA00023012"/>
    </source>
</evidence>
<reference evidence="14 15" key="1">
    <citation type="submission" date="2023-07" db="EMBL/GenBank/DDBJ databases">
        <title>Sequencing the genomes of 1000 actinobacteria strains.</title>
        <authorList>
            <person name="Klenk H.-P."/>
        </authorList>
    </citation>
    <scope>NUCLEOTIDE SEQUENCE [LARGE SCALE GENOMIC DNA]</scope>
    <source>
        <strain evidence="14 15">DSM 44710</strain>
    </source>
</reference>
<comment type="caution">
    <text evidence="14">The sequence shown here is derived from an EMBL/GenBank/DDBJ whole genome shotgun (WGS) entry which is preliminary data.</text>
</comment>
<protein>
    <recommendedName>
        <fullName evidence="3">histidine kinase</fullName>
        <ecNumber evidence="3">2.7.13.3</ecNumber>
    </recommendedName>
</protein>
<keyword evidence="6" id="KW-0547">Nucleotide-binding</keyword>
<dbReference type="InterPro" id="IPR004358">
    <property type="entry name" value="Sig_transdc_His_kin-like_C"/>
</dbReference>
<dbReference type="EC" id="2.7.13.3" evidence="3"/>
<dbReference type="InterPro" id="IPR035965">
    <property type="entry name" value="PAS-like_dom_sf"/>
</dbReference>
<dbReference type="InterPro" id="IPR011006">
    <property type="entry name" value="CheY-like_superfamily"/>
</dbReference>
<dbReference type="PANTHER" id="PTHR43065:SF46">
    <property type="entry name" value="C4-DICARBOXYLATE TRANSPORT SENSOR PROTEIN DCTB"/>
    <property type="match status" value="1"/>
</dbReference>
<keyword evidence="5" id="KW-0808">Transferase</keyword>
<evidence type="ECO:0000259" key="13">
    <source>
        <dbReference type="PROSITE" id="PS50112"/>
    </source>
</evidence>
<feature type="domain" description="Histidine kinase" evidence="11">
    <location>
        <begin position="282"/>
        <end position="491"/>
    </location>
</feature>
<dbReference type="PROSITE" id="PS50109">
    <property type="entry name" value="HIS_KIN"/>
    <property type="match status" value="1"/>
</dbReference>
<evidence type="ECO:0000256" key="3">
    <source>
        <dbReference type="ARBA" id="ARBA00012438"/>
    </source>
</evidence>
<feature type="modified residue" description="4-aspartylphosphate" evidence="10">
    <location>
        <position position="564"/>
    </location>
</feature>
<evidence type="ECO:0000256" key="4">
    <source>
        <dbReference type="ARBA" id="ARBA00022553"/>
    </source>
</evidence>
<evidence type="ECO:0000256" key="10">
    <source>
        <dbReference type="PROSITE-ProRule" id="PRU00169"/>
    </source>
</evidence>
<organism evidence="14 15">
    <name type="scientific">Catenuloplanes nepalensis</name>
    <dbReference type="NCBI Taxonomy" id="587533"/>
    <lineage>
        <taxon>Bacteria</taxon>
        <taxon>Bacillati</taxon>
        <taxon>Actinomycetota</taxon>
        <taxon>Actinomycetes</taxon>
        <taxon>Micromonosporales</taxon>
        <taxon>Micromonosporaceae</taxon>
        <taxon>Catenuloplanes</taxon>
    </lineage>
</organism>
<keyword evidence="8" id="KW-0067">ATP-binding</keyword>
<dbReference type="InterPro" id="IPR003661">
    <property type="entry name" value="HisK_dim/P_dom"/>
</dbReference>
<dbReference type="CDD" id="cd00082">
    <property type="entry name" value="HisKA"/>
    <property type="match status" value="1"/>
</dbReference>
<feature type="domain" description="PAS" evidence="13">
    <location>
        <begin position="139"/>
        <end position="202"/>
    </location>
</feature>
<keyword evidence="4 10" id="KW-0597">Phosphoprotein</keyword>
<evidence type="ECO:0000259" key="12">
    <source>
        <dbReference type="PROSITE" id="PS50110"/>
    </source>
</evidence>
<keyword evidence="7 14" id="KW-0418">Kinase</keyword>
<dbReference type="PRINTS" id="PR00344">
    <property type="entry name" value="BCTRLSENSOR"/>
</dbReference>
<comment type="subcellular location">
    <subcellularLocation>
        <location evidence="2">Cell membrane</location>
    </subcellularLocation>
</comment>
<keyword evidence="15" id="KW-1185">Reference proteome</keyword>
<feature type="domain" description="Response regulatory" evidence="12">
    <location>
        <begin position="5"/>
        <end position="121"/>
    </location>
</feature>
<dbReference type="EMBL" id="JAUSRA010000001">
    <property type="protein sequence ID" value="MDP9797644.1"/>
    <property type="molecule type" value="Genomic_DNA"/>
</dbReference>
<evidence type="ECO:0000256" key="8">
    <source>
        <dbReference type="ARBA" id="ARBA00022840"/>
    </source>
</evidence>
<dbReference type="InterPro" id="IPR003594">
    <property type="entry name" value="HATPase_dom"/>
</dbReference>
<evidence type="ECO:0000256" key="1">
    <source>
        <dbReference type="ARBA" id="ARBA00000085"/>
    </source>
</evidence>
<dbReference type="GO" id="GO:0016301">
    <property type="term" value="F:kinase activity"/>
    <property type="evidence" value="ECO:0007669"/>
    <property type="project" value="UniProtKB-KW"/>
</dbReference>
<dbReference type="Pfam" id="PF02518">
    <property type="entry name" value="HATPase_c"/>
    <property type="match status" value="1"/>
</dbReference>
<dbReference type="SUPFAM" id="SSF55874">
    <property type="entry name" value="ATPase domain of HSP90 chaperone/DNA topoisomerase II/histidine kinase"/>
    <property type="match status" value="1"/>
</dbReference>
<dbReference type="CDD" id="cd00156">
    <property type="entry name" value="REC"/>
    <property type="match status" value="1"/>
</dbReference>
<dbReference type="InterPro" id="IPR000014">
    <property type="entry name" value="PAS"/>
</dbReference>
<dbReference type="Pfam" id="PF00512">
    <property type="entry name" value="HisKA"/>
    <property type="match status" value="1"/>
</dbReference>